<gene>
    <name evidence="2" type="ORF">LCGC14_1162810</name>
</gene>
<name>A0A0F9MF61_9ZZZZ</name>
<accession>A0A0F9MF61</accession>
<sequence>MAGPKCQKTKREREKSKAGAKKAKEIVKPIPKDDKKNRILVQMMDLEDGGVTRGMMASDITEEHGLSKSTFNKYYSEMSAFRLEVLDLAPIKQRYARRMAQRANLYSKAVNTNQLRLALDILKDIDKLEGFYDMLQEEDKPLSITIAEEDLRLLIEMNAKRPPIIQAEEMKNVN</sequence>
<reference evidence="2" key="1">
    <citation type="journal article" date="2015" name="Nature">
        <title>Complex archaea that bridge the gap between prokaryotes and eukaryotes.</title>
        <authorList>
            <person name="Spang A."/>
            <person name="Saw J.H."/>
            <person name="Jorgensen S.L."/>
            <person name="Zaremba-Niedzwiedzka K."/>
            <person name="Martijn J."/>
            <person name="Lind A.E."/>
            <person name="van Eijk R."/>
            <person name="Schleper C."/>
            <person name="Guy L."/>
            <person name="Ettema T.J."/>
        </authorList>
    </citation>
    <scope>NUCLEOTIDE SEQUENCE</scope>
</reference>
<feature type="region of interest" description="Disordered" evidence="1">
    <location>
        <begin position="1"/>
        <end position="28"/>
    </location>
</feature>
<proteinExistence type="predicted"/>
<feature type="compositionally biased region" description="Basic and acidic residues" evidence="1">
    <location>
        <begin position="9"/>
        <end position="28"/>
    </location>
</feature>
<evidence type="ECO:0000256" key="1">
    <source>
        <dbReference type="SAM" id="MobiDB-lite"/>
    </source>
</evidence>
<evidence type="ECO:0000313" key="2">
    <source>
        <dbReference type="EMBL" id="KKM97951.1"/>
    </source>
</evidence>
<protein>
    <submittedName>
        <fullName evidence="2">Uncharacterized protein</fullName>
    </submittedName>
</protein>
<dbReference type="AlphaFoldDB" id="A0A0F9MF61"/>
<organism evidence="2">
    <name type="scientific">marine sediment metagenome</name>
    <dbReference type="NCBI Taxonomy" id="412755"/>
    <lineage>
        <taxon>unclassified sequences</taxon>
        <taxon>metagenomes</taxon>
        <taxon>ecological metagenomes</taxon>
    </lineage>
</organism>
<comment type="caution">
    <text evidence="2">The sequence shown here is derived from an EMBL/GenBank/DDBJ whole genome shotgun (WGS) entry which is preliminary data.</text>
</comment>
<dbReference type="EMBL" id="LAZR01005686">
    <property type="protein sequence ID" value="KKM97951.1"/>
    <property type="molecule type" value="Genomic_DNA"/>
</dbReference>